<evidence type="ECO:0000313" key="1">
    <source>
        <dbReference type="EMBL" id="GAI99912.1"/>
    </source>
</evidence>
<comment type="caution">
    <text evidence="1">The sequence shown here is derived from an EMBL/GenBank/DDBJ whole genome shotgun (WGS) entry which is preliminary data.</text>
</comment>
<reference evidence="1" key="1">
    <citation type="journal article" date="2014" name="Front. Microbiol.">
        <title>High frequency of phylogenetically diverse reductive dehalogenase-homologous genes in deep subseafloor sedimentary metagenomes.</title>
        <authorList>
            <person name="Kawai M."/>
            <person name="Futagami T."/>
            <person name="Toyoda A."/>
            <person name="Takaki Y."/>
            <person name="Nishi S."/>
            <person name="Hori S."/>
            <person name="Arai W."/>
            <person name="Tsubouchi T."/>
            <person name="Morono Y."/>
            <person name="Uchiyama I."/>
            <person name="Ito T."/>
            <person name="Fujiyama A."/>
            <person name="Inagaki F."/>
            <person name="Takami H."/>
        </authorList>
    </citation>
    <scope>NUCLEOTIDE SEQUENCE</scope>
    <source>
        <strain evidence="1">Expedition CK06-06</strain>
    </source>
</reference>
<accession>X1T3M8</accession>
<dbReference type="EMBL" id="BARW01021149">
    <property type="protein sequence ID" value="GAI99912.1"/>
    <property type="molecule type" value="Genomic_DNA"/>
</dbReference>
<name>X1T3M8_9ZZZZ</name>
<sequence>MKLTAFVLLIIGTVGLWPLTSLERLAKEPDTLSVELTSDEIRHWQRDVVASSLQACLS</sequence>
<dbReference type="AlphaFoldDB" id="X1T3M8"/>
<organism evidence="1">
    <name type="scientific">marine sediment metagenome</name>
    <dbReference type="NCBI Taxonomy" id="412755"/>
    <lineage>
        <taxon>unclassified sequences</taxon>
        <taxon>metagenomes</taxon>
        <taxon>ecological metagenomes</taxon>
    </lineage>
</organism>
<gene>
    <name evidence="1" type="ORF">S12H4_35584</name>
</gene>
<protein>
    <submittedName>
        <fullName evidence="1">Uncharacterized protein</fullName>
    </submittedName>
</protein>
<proteinExistence type="predicted"/>